<accession>C6XS50</accession>
<proteinExistence type="predicted"/>
<keyword evidence="2" id="KW-1185">Reference proteome</keyword>
<dbReference type="InterPro" id="IPR014710">
    <property type="entry name" value="RmlC-like_jellyroll"/>
</dbReference>
<dbReference type="RefSeq" id="WP_012781339.1">
    <property type="nucleotide sequence ID" value="NC_013061.1"/>
</dbReference>
<dbReference type="AlphaFoldDB" id="C6XS50"/>
<organism evidence="1 2">
    <name type="scientific">Pedobacter heparinus (strain ATCC 13125 / DSM 2366 / CIP 104194 / JCM 7457 / NBRC 12017 / NCIMB 9290 / NRRL B-14731 / HIM 762-3)</name>
    <dbReference type="NCBI Taxonomy" id="485917"/>
    <lineage>
        <taxon>Bacteria</taxon>
        <taxon>Pseudomonadati</taxon>
        <taxon>Bacteroidota</taxon>
        <taxon>Sphingobacteriia</taxon>
        <taxon>Sphingobacteriales</taxon>
        <taxon>Sphingobacteriaceae</taxon>
        <taxon>Pedobacter</taxon>
    </lineage>
</organism>
<sequence>MERSGLNNYSPPVGSLLTYLNGHLNLSQEFNDALRRMLGAETLAAKLDVVKFGEVCVTANWIERGYARFFKRVADDNGILTDVTIDFCRWGKILVIPECFFNGQPCGYNAEIPKGSVIVPFSKNCFDTFKLSAPEAESLANKILSLERAESLEKRELMKMKPRPRYDAFLRIFGREIEQYFAVKQIASYLGMQPSYLSRLRSEIKKYPTDHLQNKVSVVIFLLLTSKIDLLFN</sequence>
<evidence type="ECO:0000313" key="2">
    <source>
        <dbReference type="Proteomes" id="UP000000852"/>
    </source>
</evidence>
<dbReference type="Proteomes" id="UP000000852">
    <property type="component" value="Chromosome"/>
</dbReference>
<evidence type="ECO:0000313" key="1">
    <source>
        <dbReference type="EMBL" id="ACU03395.1"/>
    </source>
</evidence>
<dbReference type="eggNOG" id="COG0664">
    <property type="taxonomic scope" value="Bacteria"/>
</dbReference>
<protein>
    <submittedName>
        <fullName evidence="1">Uncharacterized protein</fullName>
    </submittedName>
</protein>
<dbReference type="HOGENOM" id="CLU_1189036_0_0_10"/>
<dbReference type="KEGG" id="phe:Phep_1177"/>
<dbReference type="STRING" id="485917.Phep_1177"/>
<gene>
    <name evidence="1" type="ordered locus">Phep_1177</name>
</gene>
<dbReference type="OrthoDB" id="769097at2"/>
<reference evidence="1 2" key="1">
    <citation type="journal article" date="2009" name="Stand. Genomic Sci.">
        <title>Complete genome sequence of Pedobacter heparinus type strain (HIM 762-3).</title>
        <authorList>
            <person name="Han C."/>
            <person name="Spring S."/>
            <person name="Lapidus A."/>
            <person name="Del Rio T.G."/>
            <person name="Tice H."/>
            <person name="Copeland A."/>
            <person name="Cheng J.F."/>
            <person name="Lucas S."/>
            <person name="Chen F."/>
            <person name="Nolan M."/>
            <person name="Bruce D."/>
            <person name="Goodwin L."/>
            <person name="Pitluck S."/>
            <person name="Ivanova N."/>
            <person name="Mavromatis K."/>
            <person name="Mikhailova N."/>
            <person name="Pati A."/>
            <person name="Chen A."/>
            <person name="Palaniappan K."/>
            <person name="Land M."/>
            <person name="Hauser L."/>
            <person name="Chang Y.J."/>
            <person name="Jeffries C.C."/>
            <person name="Saunders E."/>
            <person name="Chertkov O."/>
            <person name="Brettin T."/>
            <person name="Goker M."/>
            <person name="Rohde M."/>
            <person name="Bristow J."/>
            <person name="Eisen J.A."/>
            <person name="Markowitz V."/>
            <person name="Hugenholtz P."/>
            <person name="Kyrpides N.C."/>
            <person name="Klenk H.P."/>
            <person name="Detter J.C."/>
        </authorList>
    </citation>
    <scope>NUCLEOTIDE SEQUENCE [LARGE SCALE GENOMIC DNA]</scope>
    <source>
        <strain evidence="2">ATCC 13125 / DSM 2366 / CIP 104194 / JCM 7457 / NBRC 12017 / NCIMB 9290 / NRRL B-14731 / HIM 762-3</strain>
    </source>
</reference>
<name>C6XS50_PEDHD</name>
<dbReference type="EMBL" id="CP001681">
    <property type="protein sequence ID" value="ACU03395.1"/>
    <property type="molecule type" value="Genomic_DNA"/>
</dbReference>
<dbReference type="Gene3D" id="2.60.120.10">
    <property type="entry name" value="Jelly Rolls"/>
    <property type="match status" value="1"/>
</dbReference>